<comment type="caution">
    <text evidence="1">The sequence shown here is derived from an EMBL/GenBank/DDBJ whole genome shotgun (WGS) entry which is preliminary data.</text>
</comment>
<dbReference type="AlphaFoldDB" id="A0A4R2NKV8"/>
<dbReference type="EMBL" id="SLXL01000007">
    <property type="protein sequence ID" value="TCP22239.1"/>
    <property type="molecule type" value="Genomic_DNA"/>
</dbReference>
<dbReference type="RefSeq" id="WP_132603480.1">
    <property type="nucleotide sequence ID" value="NZ_NRRP01000007.1"/>
</dbReference>
<dbReference type="SUPFAM" id="SSF53448">
    <property type="entry name" value="Nucleotide-diphospho-sugar transferases"/>
    <property type="match status" value="1"/>
</dbReference>
<dbReference type="Pfam" id="PF13641">
    <property type="entry name" value="Glyco_tranf_2_3"/>
    <property type="match status" value="1"/>
</dbReference>
<accession>A0A4R2NKV8</accession>
<dbReference type="Gene3D" id="3.90.550.10">
    <property type="entry name" value="Spore Coat Polysaccharide Biosynthesis Protein SpsA, Chain A"/>
    <property type="match status" value="1"/>
</dbReference>
<sequence length="341" mass="37535">MPQLTTSGDAADKIAALRRKSHLVAEVYTAPRPSRADRAPRANRPGKLRIVVAIPSAQRPGILSDTVRAIARQDRLPDRVVLSLGASEDLGDLNPSTLPFPLEIVRGRGGATARRNQIIRILRRDEIMVLLSDDFLMAPDYLRRTLDVFERYPDIAMTTGTVLADGMHGPGFSHEKGQALLARRLQSPAADRLQPVFSGHGCNSAMRASVILDRGLRFDESFPLYGGLEDLDFSRRIAAHGRLVKDNAARGVHLGTKTGRPPGMLLGYSQVIAPLHLLKKGTMTRRQAVAMIARDALSNLFRAIHPPAWADFRGRLRGNLRAVRDLLQGRASPQRMLDLKP</sequence>
<name>A0A4R2NKV8_RHOAD</name>
<dbReference type="PANTHER" id="PTHR43685">
    <property type="entry name" value="GLYCOSYLTRANSFERASE"/>
    <property type="match status" value="1"/>
</dbReference>
<organism evidence="1 2">
    <name type="scientific">Rhodovulum adriaticum</name>
    <name type="common">Rhodopseudomonas adriatica</name>
    <dbReference type="NCBI Taxonomy" id="35804"/>
    <lineage>
        <taxon>Bacteria</taxon>
        <taxon>Pseudomonadati</taxon>
        <taxon>Pseudomonadota</taxon>
        <taxon>Alphaproteobacteria</taxon>
        <taxon>Rhodobacterales</taxon>
        <taxon>Paracoccaceae</taxon>
        <taxon>Rhodovulum</taxon>
    </lineage>
</organism>
<dbReference type="InterPro" id="IPR050834">
    <property type="entry name" value="Glycosyltransf_2"/>
</dbReference>
<dbReference type="OrthoDB" id="9790710at2"/>
<gene>
    <name evidence="1" type="ORF">EV656_10747</name>
</gene>
<reference evidence="1 2" key="1">
    <citation type="submission" date="2019-03" db="EMBL/GenBank/DDBJ databases">
        <title>Genomic Encyclopedia of Type Strains, Phase IV (KMG-IV): sequencing the most valuable type-strain genomes for metagenomic binning, comparative biology and taxonomic classification.</title>
        <authorList>
            <person name="Goeker M."/>
        </authorList>
    </citation>
    <scope>NUCLEOTIDE SEQUENCE [LARGE SCALE GENOMIC DNA]</scope>
    <source>
        <strain evidence="1 2">DSM 2781</strain>
    </source>
</reference>
<protein>
    <submittedName>
        <fullName evidence="1">GT2 family glycosyltransferase</fullName>
    </submittedName>
</protein>
<evidence type="ECO:0000313" key="2">
    <source>
        <dbReference type="Proteomes" id="UP000295733"/>
    </source>
</evidence>
<evidence type="ECO:0000313" key="1">
    <source>
        <dbReference type="EMBL" id="TCP22239.1"/>
    </source>
</evidence>
<keyword evidence="1" id="KW-0808">Transferase</keyword>
<dbReference type="InterPro" id="IPR029044">
    <property type="entry name" value="Nucleotide-diphossugar_trans"/>
</dbReference>
<dbReference type="Proteomes" id="UP000295733">
    <property type="component" value="Unassembled WGS sequence"/>
</dbReference>
<dbReference type="GO" id="GO:0016740">
    <property type="term" value="F:transferase activity"/>
    <property type="evidence" value="ECO:0007669"/>
    <property type="project" value="UniProtKB-KW"/>
</dbReference>
<keyword evidence="2" id="KW-1185">Reference proteome</keyword>
<proteinExistence type="predicted"/>
<dbReference type="PANTHER" id="PTHR43685:SF3">
    <property type="entry name" value="SLR2126 PROTEIN"/>
    <property type="match status" value="1"/>
</dbReference>